<sequence length="196" mass="21574">MDLYYSLTSPYARIVRASLLEKRLADRTGYHVVDPWSDDAGLMQVNPATRVPTLVTDDGVAITESLLIVHFLEASWPDPTLVPEDRRAEILGQAGRAVGLIDAGVQTLLAKRFGPEGVDQGVLGQRRSRTITSTLDRLESQPPEAGGDLGALAVAVALQYLDFRFPELAWREQRPALSRWLERVAVRESLSATVPQ</sequence>
<dbReference type="EMBL" id="FOEG01000002">
    <property type="protein sequence ID" value="SEO69642.1"/>
    <property type="molecule type" value="Genomic_DNA"/>
</dbReference>
<evidence type="ECO:0000313" key="2">
    <source>
        <dbReference type="EMBL" id="SEO69642.1"/>
    </source>
</evidence>
<dbReference type="AlphaFoldDB" id="A0A1H8RTH1"/>
<evidence type="ECO:0000313" key="3">
    <source>
        <dbReference type="Proteomes" id="UP000199657"/>
    </source>
</evidence>
<dbReference type="Proteomes" id="UP000199657">
    <property type="component" value="Unassembled WGS sequence"/>
</dbReference>
<keyword evidence="2" id="KW-0808">Transferase</keyword>
<dbReference type="STRING" id="406100.SAMN04488052_102239"/>
<dbReference type="PANTHER" id="PTHR43968:SF6">
    <property type="entry name" value="GLUTATHIONE S-TRANSFERASE OMEGA"/>
    <property type="match status" value="1"/>
</dbReference>
<dbReference type="InterPro" id="IPR036249">
    <property type="entry name" value="Thioredoxin-like_sf"/>
</dbReference>
<dbReference type="InterPro" id="IPR004045">
    <property type="entry name" value="Glutathione_S-Trfase_N"/>
</dbReference>
<dbReference type="InterPro" id="IPR036282">
    <property type="entry name" value="Glutathione-S-Trfase_C_sf"/>
</dbReference>
<keyword evidence="3" id="KW-1185">Reference proteome</keyword>
<dbReference type="PROSITE" id="PS50404">
    <property type="entry name" value="GST_NTER"/>
    <property type="match status" value="1"/>
</dbReference>
<accession>A0A1H8RTH1</accession>
<organism evidence="2 3">
    <name type="scientific">Aquisalimonas asiatica</name>
    <dbReference type="NCBI Taxonomy" id="406100"/>
    <lineage>
        <taxon>Bacteria</taxon>
        <taxon>Pseudomonadati</taxon>
        <taxon>Pseudomonadota</taxon>
        <taxon>Gammaproteobacteria</taxon>
        <taxon>Chromatiales</taxon>
        <taxon>Ectothiorhodospiraceae</taxon>
        <taxon>Aquisalimonas</taxon>
    </lineage>
</organism>
<gene>
    <name evidence="2" type="ORF">SAMN04488052_102239</name>
</gene>
<dbReference type="InterPro" id="IPR050983">
    <property type="entry name" value="GST_Omega/HSP26"/>
</dbReference>
<dbReference type="RefSeq" id="WP_091640833.1">
    <property type="nucleotide sequence ID" value="NZ_FOEG01000002.1"/>
</dbReference>
<proteinExistence type="predicted"/>
<protein>
    <submittedName>
        <fullName evidence="2">Glutathione S-transferase</fullName>
    </submittedName>
</protein>
<dbReference type="SUPFAM" id="SSF52833">
    <property type="entry name" value="Thioredoxin-like"/>
    <property type="match status" value="1"/>
</dbReference>
<dbReference type="SUPFAM" id="SSF47616">
    <property type="entry name" value="GST C-terminal domain-like"/>
    <property type="match status" value="1"/>
</dbReference>
<evidence type="ECO:0000259" key="1">
    <source>
        <dbReference type="PROSITE" id="PS50404"/>
    </source>
</evidence>
<dbReference type="GO" id="GO:0016740">
    <property type="term" value="F:transferase activity"/>
    <property type="evidence" value="ECO:0007669"/>
    <property type="project" value="UniProtKB-KW"/>
</dbReference>
<dbReference type="GO" id="GO:0005737">
    <property type="term" value="C:cytoplasm"/>
    <property type="evidence" value="ECO:0007669"/>
    <property type="project" value="TreeGrafter"/>
</dbReference>
<dbReference type="Gene3D" id="1.20.1050.10">
    <property type="match status" value="1"/>
</dbReference>
<feature type="domain" description="GST N-terminal" evidence="1">
    <location>
        <begin position="1"/>
        <end position="80"/>
    </location>
</feature>
<dbReference type="Pfam" id="PF13410">
    <property type="entry name" value="GST_C_2"/>
    <property type="match status" value="1"/>
</dbReference>
<dbReference type="OrthoDB" id="9782992at2"/>
<reference evidence="2 3" key="1">
    <citation type="submission" date="2016-10" db="EMBL/GenBank/DDBJ databases">
        <authorList>
            <person name="de Groot N.N."/>
        </authorList>
    </citation>
    <scope>NUCLEOTIDE SEQUENCE [LARGE SCALE GENOMIC DNA]</scope>
    <source>
        <strain evidence="2 3">CGMCC 1.6291</strain>
    </source>
</reference>
<dbReference type="Pfam" id="PF13409">
    <property type="entry name" value="GST_N_2"/>
    <property type="match status" value="1"/>
</dbReference>
<dbReference type="Gene3D" id="3.40.30.10">
    <property type="entry name" value="Glutaredoxin"/>
    <property type="match status" value="1"/>
</dbReference>
<name>A0A1H8RTH1_9GAMM</name>
<dbReference type="PANTHER" id="PTHR43968">
    <property type="match status" value="1"/>
</dbReference>